<evidence type="ECO:0000313" key="3">
    <source>
        <dbReference type="Proteomes" id="UP000887116"/>
    </source>
</evidence>
<dbReference type="SUPFAM" id="SSF47473">
    <property type="entry name" value="EF-hand"/>
    <property type="match status" value="1"/>
</dbReference>
<feature type="compositionally biased region" description="Acidic residues" evidence="1">
    <location>
        <begin position="104"/>
        <end position="115"/>
    </location>
</feature>
<gene>
    <name evidence="2" type="ORF">TNCT_364221</name>
</gene>
<dbReference type="Gene3D" id="1.10.238.10">
    <property type="entry name" value="EF-hand"/>
    <property type="match status" value="1"/>
</dbReference>
<sequence length="115" mass="13167">MTEEEEEECPKGFRKMFLLYCKTTKAKENRLHIDIIKKWLLRSGVIGTETGITNSDVGEAFSKAPIELEFERLRKCLAELAKDKFLDPKGLMEKLAHSSPPKPDEEDLEDGEKIL</sequence>
<dbReference type="OrthoDB" id="6416986at2759"/>
<organism evidence="2 3">
    <name type="scientific">Trichonephila clavata</name>
    <name type="common">Joro spider</name>
    <name type="synonym">Nephila clavata</name>
    <dbReference type="NCBI Taxonomy" id="2740835"/>
    <lineage>
        <taxon>Eukaryota</taxon>
        <taxon>Metazoa</taxon>
        <taxon>Ecdysozoa</taxon>
        <taxon>Arthropoda</taxon>
        <taxon>Chelicerata</taxon>
        <taxon>Arachnida</taxon>
        <taxon>Araneae</taxon>
        <taxon>Araneomorphae</taxon>
        <taxon>Entelegynae</taxon>
        <taxon>Araneoidea</taxon>
        <taxon>Nephilidae</taxon>
        <taxon>Trichonephila</taxon>
    </lineage>
</organism>
<dbReference type="InterPro" id="IPR011992">
    <property type="entry name" value="EF-hand-dom_pair"/>
</dbReference>
<reference evidence="2" key="1">
    <citation type="submission" date="2020-07" db="EMBL/GenBank/DDBJ databases">
        <title>Multicomponent nature underlies the extraordinary mechanical properties of spider dragline silk.</title>
        <authorList>
            <person name="Kono N."/>
            <person name="Nakamura H."/>
            <person name="Mori M."/>
            <person name="Yoshida Y."/>
            <person name="Ohtoshi R."/>
            <person name="Malay A.D."/>
            <person name="Moran D.A.P."/>
            <person name="Tomita M."/>
            <person name="Numata K."/>
            <person name="Arakawa K."/>
        </authorList>
    </citation>
    <scope>NUCLEOTIDE SEQUENCE</scope>
</reference>
<accession>A0A8X6LD48</accession>
<evidence type="ECO:0000256" key="1">
    <source>
        <dbReference type="SAM" id="MobiDB-lite"/>
    </source>
</evidence>
<dbReference type="Proteomes" id="UP000887116">
    <property type="component" value="Unassembled WGS sequence"/>
</dbReference>
<dbReference type="EMBL" id="BMAO01035509">
    <property type="protein sequence ID" value="GFR04122.1"/>
    <property type="molecule type" value="Genomic_DNA"/>
</dbReference>
<evidence type="ECO:0000313" key="2">
    <source>
        <dbReference type="EMBL" id="GFR04122.1"/>
    </source>
</evidence>
<name>A0A8X6LD48_TRICU</name>
<dbReference type="AlphaFoldDB" id="A0A8X6LD48"/>
<comment type="caution">
    <text evidence="2">The sequence shown here is derived from an EMBL/GenBank/DDBJ whole genome shotgun (WGS) entry which is preliminary data.</text>
</comment>
<proteinExistence type="predicted"/>
<feature type="region of interest" description="Disordered" evidence="1">
    <location>
        <begin position="92"/>
        <end position="115"/>
    </location>
</feature>
<keyword evidence="3" id="KW-1185">Reference proteome</keyword>
<protein>
    <submittedName>
        <fullName evidence="2">Uncharacterized protein</fullName>
    </submittedName>
</protein>